<protein>
    <submittedName>
        <fullName evidence="2">Uncharacterized protein</fullName>
    </submittedName>
</protein>
<dbReference type="AlphaFoldDB" id="A0A553V3W0"/>
<evidence type="ECO:0000313" key="2">
    <source>
        <dbReference type="EMBL" id="TSA87136.1"/>
    </source>
</evidence>
<organism evidence="2 3">
    <name type="scientific">Deinococcus detaillensis</name>
    <dbReference type="NCBI Taxonomy" id="2592048"/>
    <lineage>
        <taxon>Bacteria</taxon>
        <taxon>Thermotogati</taxon>
        <taxon>Deinococcota</taxon>
        <taxon>Deinococci</taxon>
        <taxon>Deinococcales</taxon>
        <taxon>Deinococcaceae</taxon>
        <taxon>Deinococcus</taxon>
    </lineage>
</organism>
<keyword evidence="3" id="KW-1185">Reference proteome</keyword>
<dbReference type="EMBL" id="VKDB01000003">
    <property type="protein sequence ID" value="TSA87136.1"/>
    <property type="molecule type" value="Genomic_DNA"/>
</dbReference>
<keyword evidence="1" id="KW-0732">Signal</keyword>
<accession>A0A553V3W0</accession>
<gene>
    <name evidence="2" type="ORF">FNU79_04390</name>
</gene>
<sequence>MTRLPLNPLRLTSAAALSCALMGAALAQTAPDTAAPPAPAATTVPAPTPPAPIPAPVMAAGPLNREKLQNATYVILPPVIQGNASLIGGSDLKEVLGAMSRDSQGALKRHYPGASFTTDVNAPNVIRISPQMQAPGALVPWANIGARWVLQAQGAPDLVLQQDFSLWSVYTHRADAANFVFDQLAQRLP</sequence>
<dbReference type="Proteomes" id="UP000316092">
    <property type="component" value="Unassembled WGS sequence"/>
</dbReference>
<evidence type="ECO:0000256" key="1">
    <source>
        <dbReference type="SAM" id="SignalP"/>
    </source>
</evidence>
<evidence type="ECO:0000313" key="3">
    <source>
        <dbReference type="Proteomes" id="UP000316092"/>
    </source>
</evidence>
<dbReference type="OrthoDB" id="69443at2"/>
<feature type="chain" id="PRO_5021962067" evidence="1">
    <location>
        <begin position="28"/>
        <end position="189"/>
    </location>
</feature>
<reference evidence="2 3" key="1">
    <citation type="submission" date="2019-07" db="EMBL/GenBank/DDBJ databases">
        <title>Deinococcus detaillus sp. nov., isolated from humus soil in Antarctica.</title>
        <authorList>
            <person name="Zhang K."/>
        </authorList>
    </citation>
    <scope>NUCLEOTIDE SEQUENCE [LARGE SCALE GENOMIC DNA]</scope>
    <source>
        <strain evidence="2 3">H1</strain>
    </source>
</reference>
<dbReference type="RefSeq" id="WP_143719689.1">
    <property type="nucleotide sequence ID" value="NZ_VKDB01000003.1"/>
</dbReference>
<name>A0A553V3W0_9DEIO</name>
<feature type="signal peptide" evidence="1">
    <location>
        <begin position="1"/>
        <end position="27"/>
    </location>
</feature>
<proteinExistence type="predicted"/>
<comment type="caution">
    <text evidence="2">The sequence shown here is derived from an EMBL/GenBank/DDBJ whole genome shotgun (WGS) entry which is preliminary data.</text>
</comment>